<dbReference type="Gene3D" id="3.30.230.10">
    <property type="match status" value="1"/>
</dbReference>
<feature type="domain" description="Lon N-terminal" evidence="14">
    <location>
        <begin position="1"/>
        <end position="193"/>
    </location>
</feature>
<dbReference type="PANTHER" id="PTHR10046">
    <property type="entry name" value="ATP DEPENDENT LON PROTEASE FAMILY MEMBER"/>
    <property type="match status" value="1"/>
</dbReference>
<feature type="domain" description="Lon proteolytic" evidence="13">
    <location>
        <begin position="581"/>
        <end position="762"/>
    </location>
</feature>
<accession>A0ABV6PQ05</accession>
<evidence type="ECO:0000256" key="2">
    <source>
        <dbReference type="ARBA" id="ARBA00022490"/>
    </source>
</evidence>
<dbReference type="PRINTS" id="PR00830">
    <property type="entry name" value="ENDOLAPTASE"/>
</dbReference>
<dbReference type="InterPro" id="IPR027065">
    <property type="entry name" value="Lon_Prtase"/>
</dbReference>
<dbReference type="InterPro" id="IPR004815">
    <property type="entry name" value="Lon_bac/euk-typ"/>
</dbReference>
<dbReference type="PROSITE" id="PS51786">
    <property type="entry name" value="LON_PROTEOLYTIC"/>
    <property type="match status" value="1"/>
</dbReference>
<evidence type="ECO:0000256" key="4">
    <source>
        <dbReference type="ARBA" id="ARBA00022741"/>
    </source>
</evidence>
<comment type="caution">
    <text evidence="15">The sequence shown here is derived from an EMBL/GenBank/DDBJ whole genome shotgun (WGS) entry which is preliminary data.</text>
</comment>
<sequence>MIVAVRDTVLFPGTVFPVAIGREASVLAAQQALRQERPIGILMQRDVDKDEPGAVDMHRTGTIANILRYINAADGGHHLVVQGLQRFRVTEFVREKPILAARVQALDEPKVEGTEIEARTLALRQQAMEALQLLPQVPQPLIAAVQSTAEPGALADLVAAYLELSRDERQEVLETIDIGARIDKVARYLAKRIEVMRLSQEIGKRTKASLDERQREAILREQMASIQRELGEGEGRAQEVAELTRAIEAAKLPGEVDELARKELRRYERMPEGATEAGMVRTYLDWLIDLPWAEPEARPIDIAHAREVLDEDHFGLDKIKQRIIEFLAVRKLAPHGKAPILCFVGPPGVGKTSLGQSIARAMGRPFSHVSLGGVHDEAEIRGHRRTYIGAMPGNIIQALRKVKARDCVMMLDEIDKMGRGVQGDPSAAMLEVLDPEQNVAFRDNYLGVPFDLSRVVFLTTANMLDTIPGPLRDRMEIIQLAGYTENEKFEIARRYLVRRQLEANGLKAEQVELSDELLRRIIRDYTREAGVRNLEREIGRVLRHAAVRIAEVSATTLSLGPGDLDAILGPTRFENEAAMRTSTPGVATGLAWTPVGGDILFIEATNFPGKGSLILTGQLGDVMRESVQAAFSIVKHRAKELGIDEERLGKIDIHVHVPAGATPKDGPSAGVAMYTALVSLLTHRAVRSDTAMTGEISLRGLVLPVGGIKEKIIAADAAGLKRVMLPARNRRDYDDIPAEVRERLQFIWLERVEDAIAAALEPAEAAPRAAASG</sequence>
<name>A0ABV6PQ05_9BURK</name>
<comment type="induction">
    <text evidence="9">By heat shock.</text>
</comment>
<dbReference type="Gene3D" id="2.30.130.40">
    <property type="entry name" value="LON domain-like"/>
    <property type="match status" value="1"/>
</dbReference>
<dbReference type="Pfam" id="PF00004">
    <property type="entry name" value="AAA"/>
    <property type="match status" value="1"/>
</dbReference>
<feature type="binding site" evidence="9">
    <location>
        <begin position="345"/>
        <end position="352"/>
    </location>
    <ligand>
        <name>ATP</name>
        <dbReference type="ChEBI" id="CHEBI:30616"/>
    </ligand>
</feature>
<dbReference type="Proteomes" id="UP001589834">
    <property type="component" value="Unassembled WGS sequence"/>
</dbReference>
<dbReference type="InterPro" id="IPR003593">
    <property type="entry name" value="AAA+_ATPase"/>
</dbReference>
<dbReference type="RefSeq" id="WP_377480816.1">
    <property type="nucleotide sequence ID" value="NZ_JBHLTN010000007.1"/>
</dbReference>
<dbReference type="Pfam" id="PF02190">
    <property type="entry name" value="LON_substr_bdg"/>
    <property type="match status" value="1"/>
</dbReference>
<dbReference type="InterPro" id="IPR046336">
    <property type="entry name" value="Lon_prtase_N_sf"/>
</dbReference>
<evidence type="ECO:0000256" key="9">
    <source>
        <dbReference type="HAMAP-Rule" id="MF_01973"/>
    </source>
</evidence>
<dbReference type="EMBL" id="JBHLTN010000007">
    <property type="protein sequence ID" value="MFC0591932.1"/>
    <property type="molecule type" value="Genomic_DNA"/>
</dbReference>
<dbReference type="InterPro" id="IPR008268">
    <property type="entry name" value="Peptidase_S16_AS"/>
</dbReference>
<dbReference type="HAMAP" id="MF_01973">
    <property type="entry name" value="lon_bact"/>
    <property type="match status" value="1"/>
</dbReference>
<dbReference type="InterPro" id="IPR054594">
    <property type="entry name" value="Lon_lid"/>
</dbReference>
<comment type="subcellular location">
    <subcellularLocation>
        <location evidence="1 9 10">Cytoplasm</location>
    </subcellularLocation>
</comment>
<dbReference type="SUPFAM" id="SSF52540">
    <property type="entry name" value="P-loop containing nucleoside triphosphate hydrolases"/>
    <property type="match status" value="1"/>
</dbReference>
<evidence type="ECO:0000259" key="14">
    <source>
        <dbReference type="PROSITE" id="PS51787"/>
    </source>
</evidence>
<dbReference type="SMART" id="SM00464">
    <property type="entry name" value="LON"/>
    <property type="match status" value="1"/>
</dbReference>
<comment type="similarity">
    <text evidence="9 10 11 12">Belongs to the peptidase S16 family.</text>
</comment>
<keyword evidence="8 9" id="KW-0346">Stress response</keyword>
<dbReference type="InterPro" id="IPR015947">
    <property type="entry name" value="PUA-like_sf"/>
</dbReference>
<dbReference type="EC" id="3.4.21.53" evidence="9 10"/>
<dbReference type="GO" id="GO:0004252">
    <property type="term" value="F:serine-type endopeptidase activity"/>
    <property type="evidence" value="ECO:0007669"/>
    <property type="project" value="UniProtKB-EC"/>
</dbReference>
<organism evidence="15 16">
    <name type="scientific">Ottowia pentelensis</name>
    <dbReference type="NCBI Taxonomy" id="511108"/>
    <lineage>
        <taxon>Bacteria</taxon>
        <taxon>Pseudomonadati</taxon>
        <taxon>Pseudomonadota</taxon>
        <taxon>Betaproteobacteria</taxon>
        <taxon>Burkholderiales</taxon>
        <taxon>Comamonadaceae</taxon>
        <taxon>Ottowia</taxon>
    </lineage>
</organism>
<dbReference type="InterPro" id="IPR020568">
    <property type="entry name" value="Ribosomal_Su5_D2-typ_SF"/>
</dbReference>
<reference evidence="15 16" key="1">
    <citation type="submission" date="2024-09" db="EMBL/GenBank/DDBJ databases">
        <authorList>
            <person name="Sun Q."/>
            <person name="Mori K."/>
        </authorList>
    </citation>
    <scope>NUCLEOTIDE SEQUENCE [LARGE SCALE GENOMIC DNA]</scope>
    <source>
        <strain evidence="15 16">NCAIM B.02336</strain>
    </source>
</reference>
<dbReference type="InterPro" id="IPR003111">
    <property type="entry name" value="Lon_prtase_N"/>
</dbReference>
<dbReference type="InterPro" id="IPR027543">
    <property type="entry name" value="Lon_bac"/>
</dbReference>
<dbReference type="Gene3D" id="1.20.5.5270">
    <property type="match status" value="1"/>
</dbReference>
<evidence type="ECO:0000313" key="16">
    <source>
        <dbReference type="Proteomes" id="UP001589834"/>
    </source>
</evidence>
<keyword evidence="2 9" id="KW-0963">Cytoplasm</keyword>
<comment type="function">
    <text evidence="9">ATP-dependent serine protease that mediates the selective degradation of mutant and abnormal proteins as well as certain short-lived regulatory proteins. Required for cellular homeostasis and for survival from DNA damage and developmental changes induced by stress. Degrades polypeptides processively to yield small peptide fragments that are 5 to 10 amino acids long. Binds to DNA in a double-stranded, site-specific manner.</text>
</comment>
<evidence type="ECO:0000256" key="1">
    <source>
        <dbReference type="ARBA" id="ARBA00004496"/>
    </source>
</evidence>
<evidence type="ECO:0000256" key="7">
    <source>
        <dbReference type="ARBA" id="ARBA00022840"/>
    </source>
</evidence>
<dbReference type="SUPFAM" id="SSF88697">
    <property type="entry name" value="PUA domain-like"/>
    <property type="match status" value="1"/>
</dbReference>
<keyword evidence="7 9" id="KW-0067">ATP-binding</keyword>
<gene>
    <name evidence="9 15" type="primary">lon</name>
    <name evidence="15" type="ORF">ACFFGG_05115</name>
</gene>
<dbReference type="Gene3D" id="3.40.50.300">
    <property type="entry name" value="P-loop containing nucleotide triphosphate hydrolases"/>
    <property type="match status" value="1"/>
</dbReference>
<dbReference type="SMART" id="SM00382">
    <property type="entry name" value="AAA"/>
    <property type="match status" value="1"/>
</dbReference>
<dbReference type="InterPro" id="IPR008269">
    <property type="entry name" value="Lon_proteolytic"/>
</dbReference>
<dbReference type="Gene3D" id="1.20.58.1480">
    <property type="match status" value="1"/>
</dbReference>
<evidence type="ECO:0000256" key="3">
    <source>
        <dbReference type="ARBA" id="ARBA00022670"/>
    </source>
</evidence>
<keyword evidence="6 9" id="KW-0720">Serine protease</keyword>
<dbReference type="CDD" id="cd19500">
    <property type="entry name" value="RecA-like_Lon"/>
    <property type="match status" value="1"/>
</dbReference>
<evidence type="ECO:0000256" key="8">
    <source>
        <dbReference type="ARBA" id="ARBA00023016"/>
    </source>
</evidence>
<feature type="active site" evidence="9 11">
    <location>
        <position position="668"/>
    </location>
</feature>
<dbReference type="PIRSF" id="PIRSF001174">
    <property type="entry name" value="Lon_proteas"/>
    <property type="match status" value="1"/>
</dbReference>
<dbReference type="NCBIfam" id="TIGR00763">
    <property type="entry name" value="lon"/>
    <property type="match status" value="1"/>
</dbReference>
<evidence type="ECO:0000256" key="12">
    <source>
        <dbReference type="RuleBase" id="RU000591"/>
    </source>
</evidence>
<dbReference type="Pfam" id="PF05362">
    <property type="entry name" value="Lon_C"/>
    <property type="match status" value="1"/>
</dbReference>
<dbReference type="Gene3D" id="1.10.8.60">
    <property type="match status" value="1"/>
</dbReference>
<dbReference type="PROSITE" id="PS51787">
    <property type="entry name" value="LON_N"/>
    <property type="match status" value="1"/>
</dbReference>
<keyword evidence="5 9" id="KW-0378">Hydrolase</keyword>
<dbReference type="InterPro" id="IPR027417">
    <property type="entry name" value="P-loop_NTPase"/>
</dbReference>
<comment type="catalytic activity">
    <reaction evidence="9 10 11">
        <text>Hydrolysis of proteins in presence of ATP.</text>
        <dbReference type="EC" id="3.4.21.53"/>
    </reaction>
</comment>
<dbReference type="InterPro" id="IPR014721">
    <property type="entry name" value="Ribsml_uS5_D2-typ_fold_subgr"/>
</dbReference>
<keyword evidence="16" id="KW-1185">Reference proteome</keyword>
<evidence type="ECO:0000313" key="15">
    <source>
        <dbReference type="EMBL" id="MFC0591932.1"/>
    </source>
</evidence>
<dbReference type="PROSITE" id="PS01046">
    <property type="entry name" value="LON_SER"/>
    <property type="match status" value="1"/>
</dbReference>
<proteinExistence type="evidence at transcript level"/>
<protein>
    <recommendedName>
        <fullName evidence="9 10">Lon protease</fullName>
        <ecNumber evidence="9 10">3.4.21.53</ecNumber>
    </recommendedName>
    <alternativeName>
        <fullName evidence="9">ATP-dependent protease La</fullName>
    </alternativeName>
</protein>
<evidence type="ECO:0000256" key="10">
    <source>
        <dbReference type="PIRNR" id="PIRNR001174"/>
    </source>
</evidence>
<feature type="active site" evidence="9 11">
    <location>
        <position position="711"/>
    </location>
</feature>
<evidence type="ECO:0000256" key="11">
    <source>
        <dbReference type="PROSITE-ProRule" id="PRU01122"/>
    </source>
</evidence>
<keyword evidence="4 9" id="KW-0547">Nucleotide-binding</keyword>
<keyword evidence="3 9" id="KW-0645">Protease</keyword>
<evidence type="ECO:0000256" key="5">
    <source>
        <dbReference type="ARBA" id="ARBA00022801"/>
    </source>
</evidence>
<dbReference type="Pfam" id="PF22667">
    <property type="entry name" value="Lon_lid"/>
    <property type="match status" value="1"/>
</dbReference>
<evidence type="ECO:0000259" key="13">
    <source>
        <dbReference type="PROSITE" id="PS51786"/>
    </source>
</evidence>
<dbReference type="SUPFAM" id="SSF54211">
    <property type="entry name" value="Ribosomal protein S5 domain 2-like"/>
    <property type="match status" value="1"/>
</dbReference>
<dbReference type="InterPro" id="IPR003959">
    <property type="entry name" value="ATPase_AAA_core"/>
</dbReference>
<evidence type="ECO:0000256" key="6">
    <source>
        <dbReference type="ARBA" id="ARBA00022825"/>
    </source>
</evidence>
<comment type="subunit">
    <text evidence="9 10">Homohexamer. Organized in a ring with a central cavity.</text>
</comment>